<dbReference type="GO" id="GO:0005524">
    <property type="term" value="F:ATP binding"/>
    <property type="evidence" value="ECO:0007669"/>
    <property type="project" value="UniProtKB-KW"/>
</dbReference>
<dbReference type="InterPro" id="IPR027417">
    <property type="entry name" value="P-loop_NTPase"/>
</dbReference>
<dbReference type="SMART" id="SM00382">
    <property type="entry name" value="AAA"/>
    <property type="match status" value="1"/>
</dbReference>
<dbReference type="PROSITE" id="PS00211">
    <property type="entry name" value="ABC_TRANSPORTER_1"/>
    <property type="match status" value="1"/>
</dbReference>
<evidence type="ECO:0000256" key="5">
    <source>
        <dbReference type="ARBA" id="ARBA00022989"/>
    </source>
</evidence>
<dbReference type="Gene3D" id="3.40.50.300">
    <property type="entry name" value="P-loop containing nucleotide triphosphate hydrolases"/>
    <property type="match status" value="1"/>
</dbReference>
<dbReference type="SUPFAM" id="SSF90123">
    <property type="entry name" value="ABC transporter transmembrane region"/>
    <property type="match status" value="1"/>
</dbReference>
<dbReference type="CDD" id="cd18544">
    <property type="entry name" value="ABC_6TM_TmrA_like"/>
    <property type="match status" value="1"/>
</dbReference>
<keyword evidence="5 7" id="KW-1133">Transmembrane helix</keyword>
<proteinExistence type="predicted"/>
<dbReference type="Pfam" id="PF00664">
    <property type="entry name" value="ABC_membrane"/>
    <property type="match status" value="1"/>
</dbReference>
<keyword evidence="3" id="KW-0547">Nucleotide-binding</keyword>
<dbReference type="InterPro" id="IPR017871">
    <property type="entry name" value="ABC_transporter-like_CS"/>
</dbReference>
<dbReference type="Gene3D" id="1.20.1560.10">
    <property type="entry name" value="ABC transporter type 1, transmembrane domain"/>
    <property type="match status" value="1"/>
</dbReference>
<keyword evidence="11" id="KW-1185">Reference proteome</keyword>
<reference evidence="11" key="1">
    <citation type="journal article" date="2019" name="Int. J. Syst. Evol. Microbiol.">
        <title>The Global Catalogue of Microorganisms (GCM) 10K type strain sequencing project: providing services to taxonomists for standard genome sequencing and annotation.</title>
        <authorList>
            <consortium name="The Broad Institute Genomics Platform"/>
            <consortium name="The Broad Institute Genome Sequencing Center for Infectious Disease"/>
            <person name="Wu L."/>
            <person name="Ma J."/>
        </authorList>
    </citation>
    <scope>NUCLEOTIDE SEQUENCE [LARGE SCALE GENOMIC DNA]</scope>
    <source>
        <strain evidence="11">TISTR 932</strain>
    </source>
</reference>
<feature type="transmembrane region" description="Helical" evidence="7">
    <location>
        <begin position="70"/>
        <end position="92"/>
    </location>
</feature>
<feature type="transmembrane region" description="Helical" evidence="7">
    <location>
        <begin position="174"/>
        <end position="192"/>
    </location>
</feature>
<dbReference type="InterPro" id="IPR011527">
    <property type="entry name" value="ABC1_TM_dom"/>
</dbReference>
<evidence type="ECO:0000313" key="10">
    <source>
        <dbReference type="EMBL" id="MFD2728068.1"/>
    </source>
</evidence>
<dbReference type="PROSITE" id="PS50929">
    <property type="entry name" value="ABC_TM1F"/>
    <property type="match status" value="1"/>
</dbReference>
<dbReference type="CDD" id="cd03254">
    <property type="entry name" value="ABCC_Glucan_exporter_like"/>
    <property type="match status" value="1"/>
</dbReference>
<feature type="domain" description="ABC transporter" evidence="8">
    <location>
        <begin position="352"/>
        <end position="586"/>
    </location>
</feature>
<comment type="subcellular location">
    <subcellularLocation>
        <location evidence="1">Cell membrane</location>
        <topology evidence="1">Multi-pass membrane protein</topology>
    </subcellularLocation>
</comment>
<evidence type="ECO:0000256" key="7">
    <source>
        <dbReference type="SAM" id="Phobius"/>
    </source>
</evidence>
<organism evidence="10 11">
    <name type="scientific">Enterococcus camelliae</name>
    <dbReference type="NCBI Taxonomy" id="453959"/>
    <lineage>
        <taxon>Bacteria</taxon>
        <taxon>Bacillati</taxon>
        <taxon>Bacillota</taxon>
        <taxon>Bacilli</taxon>
        <taxon>Lactobacillales</taxon>
        <taxon>Enterococcaceae</taxon>
        <taxon>Enterococcus</taxon>
    </lineage>
</organism>
<dbReference type="InterPro" id="IPR039421">
    <property type="entry name" value="Type_1_exporter"/>
</dbReference>
<evidence type="ECO:0000256" key="1">
    <source>
        <dbReference type="ARBA" id="ARBA00004651"/>
    </source>
</evidence>
<dbReference type="InterPro" id="IPR003439">
    <property type="entry name" value="ABC_transporter-like_ATP-bd"/>
</dbReference>
<sequence>MQKSEWSKSLSLKEQFAIIRRMLPFAKPFRMTFMIAIFFALSVSIVNIMLPKILQYLIDHYLTSFSATGQIIIGFGCLYLFGTLVKSVMLFFQSYLYANASIKTLNYVRTTLFRKIHTLGMRYFDQTPAGSIVSRVSNDTESLNEFWYVFMTVITGIFAVGSSFLAMLQINKKIALVMLIFLPILLFIIGYYQKYSSRIYRQMRERLSELNTKLNESISGMAIIQQFHQEKRLNQEFDETNQLYLKSRFAMIRTNSLLLAPVINLLYALAVAIVLSLFGMDALHNPVEVGLIYAFVTYVSGFFNPMTQMMDSLSVFSDGIVASSRILKILDQQELAPAPFHDASDTILAGKVEFRNVTFAYNAGQPVLKNISFVVNPGETMAFVGHTGSGKSSIINSLMRFYEIESGQILIDDRDIRCYPIKELRQKIGLVLQDAFLFYGDITDNIRLRDTTITQEQVEQAAAFVQADQFIEKLPGKYQAKVIERGASYSSGQRQLISFARTIVTNPKILILDEATANIDTETETAIQDGLKNMRKNRTTIAIAHRLSTIKDANMILVLDKGVIVERGDHEALLARNGLYADMYRLQSEDAS</sequence>
<feature type="domain" description="ABC transmembrane type-1" evidence="9">
    <location>
        <begin position="35"/>
        <end position="318"/>
    </location>
</feature>
<feature type="transmembrane region" description="Helical" evidence="7">
    <location>
        <begin position="256"/>
        <end position="278"/>
    </location>
</feature>
<evidence type="ECO:0000256" key="3">
    <source>
        <dbReference type="ARBA" id="ARBA00022741"/>
    </source>
</evidence>
<dbReference type="PANTHER" id="PTHR24221">
    <property type="entry name" value="ATP-BINDING CASSETTE SUB-FAMILY B"/>
    <property type="match status" value="1"/>
</dbReference>
<dbReference type="PANTHER" id="PTHR24221:SF430">
    <property type="entry name" value="MULTIDRUG RESISTANCE ABC TRANSPORTER ATP-BINDING_PERMEASE PROTEIN YHEH-RELATED"/>
    <property type="match status" value="1"/>
</dbReference>
<evidence type="ECO:0000256" key="6">
    <source>
        <dbReference type="ARBA" id="ARBA00023136"/>
    </source>
</evidence>
<feature type="transmembrane region" description="Helical" evidence="7">
    <location>
        <begin position="29"/>
        <end position="50"/>
    </location>
</feature>
<dbReference type="SUPFAM" id="SSF52540">
    <property type="entry name" value="P-loop containing nucleoside triphosphate hydrolases"/>
    <property type="match status" value="1"/>
</dbReference>
<dbReference type="EMBL" id="JBHUMO010000007">
    <property type="protein sequence ID" value="MFD2728068.1"/>
    <property type="molecule type" value="Genomic_DNA"/>
</dbReference>
<evidence type="ECO:0000259" key="8">
    <source>
        <dbReference type="PROSITE" id="PS50893"/>
    </source>
</evidence>
<evidence type="ECO:0000256" key="2">
    <source>
        <dbReference type="ARBA" id="ARBA00022692"/>
    </source>
</evidence>
<dbReference type="Pfam" id="PF00005">
    <property type="entry name" value="ABC_tran"/>
    <property type="match status" value="1"/>
</dbReference>
<dbReference type="PROSITE" id="PS50893">
    <property type="entry name" value="ABC_TRANSPORTER_2"/>
    <property type="match status" value="1"/>
</dbReference>
<keyword evidence="4 10" id="KW-0067">ATP-binding</keyword>
<keyword evidence="2 7" id="KW-0812">Transmembrane</keyword>
<dbReference type="RefSeq" id="WP_379979108.1">
    <property type="nucleotide sequence ID" value="NZ_JBHUMO010000007.1"/>
</dbReference>
<gene>
    <name evidence="10" type="ORF">ACFSR0_01275</name>
</gene>
<comment type="caution">
    <text evidence="10">The sequence shown here is derived from an EMBL/GenBank/DDBJ whole genome shotgun (WGS) entry which is preliminary data.</text>
</comment>
<protein>
    <submittedName>
        <fullName evidence="10">ABC transporter ATP-binding protein</fullName>
    </submittedName>
</protein>
<evidence type="ECO:0000313" key="11">
    <source>
        <dbReference type="Proteomes" id="UP001597427"/>
    </source>
</evidence>
<keyword evidence="6 7" id="KW-0472">Membrane</keyword>
<feature type="transmembrane region" description="Helical" evidence="7">
    <location>
        <begin position="290"/>
        <end position="307"/>
    </location>
</feature>
<dbReference type="Proteomes" id="UP001597427">
    <property type="component" value="Unassembled WGS sequence"/>
</dbReference>
<dbReference type="InterPro" id="IPR036640">
    <property type="entry name" value="ABC1_TM_sf"/>
</dbReference>
<feature type="transmembrane region" description="Helical" evidence="7">
    <location>
        <begin position="146"/>
        <end position="168"/>
    </location>
</feature>
<evidence type="ECO:0000259" key="9">
    <source>
        <dbReference type="PROSITE" id="PS50929"/>
    </source>
</evidence>
<evidence type="ECO:0000256" key="4">
    <source>
        <dbReference type="ARBA" id="ARBA00022840"/>
    </source>
</evidence>
<accession>A0ABW5TG68</accession>
<dbReference type="InterPro" id="IPR003593">
    <property type="entry name" value="AAA+_ATPase"/>
</dbReference>
<name>A0ABW5TG68_9ENTE</name>